<evidence type="ECO:0000313" key="1">
    <source>
        <dbReference type="EMBL" id="MEH2557795.1"/>
    </source>
</evidence>
<reference evidence="1 2" key="1">
    <citation type="submission" date="2024-02" db="EMBL/GenBank/DDBJ databases">
        <title>Adaptive strategies in a cosmopolitan and abundant soil bacterium.</title>
        <authorList>
            <person name="Carini P."/>
        </authorList>
    </citation>
    <scope>NUCLEOTIDE SEQUENCE [LARGE SCALE GENOMIC DNA]</scope>
    <source>
        <strain evidence="1 2">AZCC 1608</strain>
    </source>
</reference>
<name>A0ABU8BH36_9BRAD</name>
<dbReference type="EMBL" id="JAZHRV010000001">
    <property type="protein sequence ID" value="MEH2557795.1"/>
    <property type="molecule type" value="Genomic_DNA"/>
</dbReference>
<sequence length="82" mass="9237">MPDMDDHQFITANVVVDKERIASRWKHTHAGNIRLPSKSGMLRKQPTCGAYLIDDGRGRAWTVLRNVFVDFGDVSAGTRRVP</sequence>
<protein>
    <submittedName>
        <fullName evidence="1">Uncharacterized protein</fullName>
    </submittedName>
</protein>
<proteinExistence type="predicted"/>
<accession>A0ABU8BH36</accession>
<gene>
    <name evidence="1" type="ORF">V1286_005324</name>
</gene>
<comment type="caution">
    <text evidence="1">The sequence shown here is derived from an EMBL/GenBank/DDBJ whole genome shotgun (WGS) entry which is preliminary data.</text>
</comment>
<organism evidence="1 2">
    <name type="scientific">Bradyrhizobium algeriense</name>
    <dbReference type="NCBI Taxonomy" id="634784"/>
    <lineage>
        <taxon>Bacteria</taxon>
        <taxon>Pseudomonadati</taxon>
        <taxon>Pseudomonadota</taxon>
        <taxon>Alphaproteobacteria</taxon>
        <taxon>Hyphomicrobiales</taxon>
        <taxon>Nitrobacteraceae</taxon>
        <taxon>Bradyrhizobium</taxon>
    </lineage>
</organism>
<evidence type="ECO:0000313" key="2">
    <source>
        <dbReference type="Proteomes" id="UP001364224"/>
    </source>
</evidence>
<dbReference type="Proteomes" id="UP001364224">
    <property type="component" value="Unassembled WGS sequence"/>
</dbReference>
<keyword evidence="2" id="KW-1185">Reference proteome</keyword>